<protein>
    <submittedName>
        <fullName evidence="1">Uncharacterized protein</fullName>
    </submittedName>
</protein>
<reference evidence="2" key="1">
    <citation type="submission" date="2015-07" db="EMBL/GenBank/DDBJ databases">
        <title>Draft genome sequence of Streptomyces sp. CMAA 1322, a bacterium isolated from Caatinga biome, from dry forest semiarid of Brazil.</title>
        <authorList>
            <person name="Santos S.N."/>
            <person name="Gacesa R."/>
            <person name="Taketani R.G."/>
            <person name="Long P.F."/>
            <person name="Melo I.S."/>
        </authorList>
    </citation>
    <scope>NUCLEOTIDE SEQUENCE [LARGE SCALE GENOMIC DNA]</scope>
    <source>
        <strain evidence="2">CMAA 1322</strain>
    </source>
</reference>
<keyword evidence="2" id="KW-1185">Reference proteome</keyword>
<evidence type="ECO:0000313" key="1">
    <source>
        <dbReference type="EMBL" id="KNB53256.1"/>
    </source>
</evidence>
<accession>A0A0K9XJL4</accession>
<organism evidence="1 2">
    <name type="scientific">Streptomyces caatingaensis</name>
    <dbReference type="NCBI Taxonomy" id="1678637"/>
    <lineage>
        <taxon>Bacteria</taxon>
        <taxon>Bacillati</taxon>
        <taxon>Actinomycetota</taxon>
        <taxon>Actinomycetes</taxon>
        <taxon>Kitasatosporales</taxon>
        <taxon>Streptomycetaceae</taxon>
        <taxon>Streptomyces</taxon>
    </lineage>
</organism>
<name>A0A0K9XJL4_9ACTN</name>
<proteinExistence type="predicted"/>
<dbReference type="Proteomes" id="UP000037288">
    <property type="component" value="Unassembled WGS sequence"/>
</dbReference>
<sequence length="61" mass="6449">MCDGFLEFVAADAYGLVVRAVCGLDQCGGHARAGERAVDQESPLPGALESPFLDLVVEARR</sequence>
<dbReference type="EMBL" id="LFXA01000003">
    <property type="protein sequence ID" value="KNB53256.1"/>
    <property type="molecule type" value="Genomic_DNA"/>
</dbReference>
<comment type="caution">
    <text evidence="1">The sequence shown here is derived from an EMBL/GenBank/DDBJ whole genome shotgun (WGS) entry which is preliminary data.</text>
</comment>
<evidence type="ECO:0000313" key="2">
    <source>
        <dbReference type="Proteomes" id="UP000037288"/>
    </source>
</evidence>
<gene>
    <name evidence="1" type="ORF">AC230_07400</name>
</gene>
<dbReference type="AlphaFoldDB" id="A0A0K9XJL4"/>